<dbReference type="EMBL" id="SRID01000190">
    <property type="protein sequence ID" value="TGB03390.1"/>
    <property type="molecule type" value="Genomic_DNA"/>
</dbReference>
<feature type="transmembrane region" description="Helical" evidence="1">
    <location>
        <begin position="375"/>
        <end position="393"/>
    </location>
</feature>
<dbReference type="AlphaFoldDB" id="A0A4Z0GZ08"/>
<feature type="transmembrane region" description="Helical" evidence="1">
    <location>
        <begin position="221"/>
        <end position="239"/>
    </location>
</feature>
<protein>
    <submittedName>
        <fullName evidence="2">Low temperature requirement protein A</fullName>
    </submittedName>
</protein>
<organism evidence="2 3">
    <name type="scientific">Streptomyces palmae</name>
    <dbReference type="NCBI Taxonomy" id="1701085"/>
    <lineage>
        <taxon>Bacteria</taxon>
        <taxon>Bacillati</taxon>
        <taxon>Actinomycetota</taxon>
        <taxon>Actinomycetes</taxon>
        <taxon>Kitasatosporales</taxon>
        <taxon>Streptomycetaceae</taxon>
        <taxon>Streptomyces</taxon>
    </lineage>
</organism>
<evidence type="ECO:0000313" key="2">
    <source>
        <dbReference type="EMBL" id="TGB03390.1"/>
    </source>
</evidence>
<comment type="caution">
    <text evidence="2">The sequence shown here is derived from an EMBL/GenBank/DDBJ whole genome shotgun (WGS) entry which is preliminary data.</text>
</comment>
<keyword evidence="1" id="KW-1133">Transmembrane helix</keyword>
<proteinExistence type="predicted"/>
<keyword evidence="3" id="KW-1185">Reference proteome</keyword>
<feature type="transmembrane region" description="Helical" evidence="1">
    <location>
        <begin position="38"/>
        <end position="56"/>
    </location>
</feature>
<name>A0A4Z0GZ08_9ACTN</name>
<sequence>MADEHTLGTGHARPATPLRRMTARDRTELHRAATPLELFFDLCFVVAVAQAGLQLVHKVAEGHPGLGVADYAMLFFAVWWAWMNFSWFASAYDVDDVPYRVVTLIQIAGVLILAAGVPRAAQRHDFTVVWLGYAVMRLALVSQWLRAAASTTGEERRCAFWYAGGVAACQVGWLGLVVLPEHARPWLFLVMAVLELSVPLRAERHYRTSWHPHHIAERYGLFTIIVLGETISAATVAVQSALDESAVLGELLPIACGGLLIVFAAWWIYFAVPIHEHLASHQEGFLWGYGHYLIFASAAGIGAGIEVAVEQATGKAHITASAAAAAVTVPSALFLFTVWLLHARHHKRGVGQLTLPVSAALVLLCTAAGRLAVLTAGLVCAASVAVGVALTTWQSRTAAA</sequence>
<reference evidence="2 3" key="1">
    <citation type="submission" date="2019-03" db="EMBL/GenBank/DDBJ databases">
        <authorList>
            <person name="Gonzalez-Pimentel J.L."/>
        </authorList>
    </citation>
    <scope>NUCLEOTIDE SEQUENCE [LARGE SCALE GENOMIC DNA]</scope>
    <source>
        <strain evidence="2 3">JCM 31289</strain>
    </source>
</reference>
<dbReference type="PANTHER" id="PTHR36840:SF1">
    <property type="entry name" value="BLL5714 PROTEIN"/>
    <property type="match status" value="1"/>
</dbReference>
<keyword evidence="1" id="KW-0472">Membrane</keyword>
<feature type="transmembrane region" description="Helical" evidence="1">
    <location>
        <begin position="101"/>
        <end position="121"/>
    </location>
</feature>
<dbReference type="RefSeq" id="WP_135340373.1">
    <property type="nucleotide sequence ID" value="NZ_JBHLTX010000036.1"/>
</dbReference>
<feature type="transmembrane region" description="Helical" evidence="1">
    <location>
        <begin position="127"/>
        <end position="147"/>
    </location>
</feature>
<feature type="transmembrane region" description="Helical" evidence="1">
    <location>
        <begin position="251"/>
        <end position="272"/>
    </location>
</feature>
<dbReference type="PANTHER" id="PTHR36840">
    <property type="entry name" value="BLL5714 PROTEIN"/>
    <property type="match status" value="1"/>
</dbReference>
<dbReference type="OrthoDB" id="7698234at2"/>
<evidence type="ECO:0000256" key="1">
    <source>
        <dbReference type="SAM" id="Phobius"/>
    </source>
</evidence>
<dbReference type="Proteomes" id="UP000297948">
    <property type="component" value="Unassembled WGS sequence"/>
</dbReference>
<evidence type="ECO:0000313" key="3">
    <source>
        <dbReference type="Proteomes" id="UP000297948"/>
    </source>
</evidence>
<accession>A0A4Z0GZ08</accession>
<dbReference type="Pfam" id="PF06772">
    <property type="entry name" value="LtrA"/>
    <property type="match status" value="1"/>
</dbReference>
<feature type="transmembrane region" description="Helical" evidence="1">
    <location>
        <begin position="159"/>
        <end position="177"/>
    </location>
</feature>
<feature type="transmembrane region" description="Helical" evidence="1">
    <location>
        <begin position="68"/>
        <end position="89"/>
    </location>
</feature>
<feature type="transmembrane region" description="Helical" evidence="1">
    <location>
        <begin position="317"/>
        <end position="341"/>
    </location>
</feature>
<gene>
    <name evidence="2" type="ORF">E4099_19460</name>
</gene>
<feature type="transmembrane region" description="Helical" evidence="1">
    <location>
        <begin position="284"/>
        <end position="305"/>
    </location>
</feature>
<keyword evidence="1" id="KW-0812">Transmembrane</keyword>
<dbReference type="InterPro" id="IPR010640">
    <property type="entry name" value="Low_temperature_requirement_A"/>
</dbReference>